<reference evidence="2 3" key="1">
    <citation type="submission" date="2019-01" db="EMBL/GenBank/DDBJ databases">
        <title>Spirosoma flava sp. nov., a propanil-degrading bacterium isolated from herbicide-contaminated soil.</title>
        <authorList>
            <person name="Zhang L."/>
            <person name="Jiang J.-D."/>
        </authorList>
    </citation>
    <scope>NUCLEOTIDE SEQUENCE [LARGE SCALE GENOMIC DNA]</scope>
    <source>
        <strain evidence="2 3">TY50</strain>
    </source>
</reference>
<sequence>MEINQVVCALTGQSISVKDATQVSTLDQEFQEYIRQQHGQLADSDYICSQEVASLQTAYLQALLTDDLDQLSDLEKEIDLTIAANPLLNTDIEEDAIPELTTGERVADKVASFGGSWPFIIIFFSFLIIWMSINAFALHERGFDPYPFILLNLILSCLAAIQAPIIMMSQNRQAHKDRQQSEHDYKINMKAELEIKLLHKKIDHVLTYQNRRLLELQRVQTQMLEKLINSTNPTEMSA</sequence>
<keyword evidence="1" id="KW-0472">Membrane</keyword>
<dbReference type="Pfam" id="PF06210">
    <property type="entry name" value="DUF1003"/>
    <property type="match status" value="1"/>
</dbReference>
<dbReference type="AlphaFoldDB" id="A0A4Q2UHE5"/>
<keyword evidence="1" id="KW-1133">Transmembrane helix</keyword>
<feature type="transmembrane region" description="Helical" evidence="1">
    <location>
        <begin position="149"/>
        <end position="168"/>
    </location>
</feature>
<evidence type="ECO:0000313" key="3">
    <source>
        <dbReference type="Proteomes" id="UP000290407"/>
    </source>
</evidence>
<gene>
    <name evidence="2" type="ORF">EQG79_28250</name>
</gene>
<dbReference type="EMBL" id="SBLB01000012">
    <property type="protein sequence ID" value="RYC66730.1"/>
    <property type="molecule type" value="Genomic_DNA"/>
</dbReference>
<dbReference type="PANTHER" id="PTHR41386:SF1">
    <property type="entry name" value="MEMBRANE PROTEIN"/>
    <property type="match status" value="1"/>
</dbReference>
<keyword evidence="1" id="KW-0812">Transmembrane</keyword>
<dbReference type="Proteomes" id="UP000290407">
    <property type="component" value="Unassembled WGS sequence"/>
</dbReference>
<comment type="caution">
    <text evidence="2">The sequence shown here is derived from an EMBL/GenBank/DDBJ whole genome shotgun (WGS) entry which is preliminary data.</text>
</comment>
<protein>
    <submittedName>
        <fullName evidence="2">DUF1003 domain-containing protein</fullName>
    </submittedName>
</protein>
<proteinExistence type="predicted"/>
<keyword evidence="3" id="KW-1185">Reference proteome</keyword>
<evidence type="ECO:0000313" key="2">
    <source>
        <dbReference type="EMBL" id="RYC66730.1"/>
    </source>
</evidence>
<feature type="transmembrane region" description="Helical" evidence="1">
    <location>
        <begin position="117"/>
        <end position="137"/>
    </location>
</feature>
<accession>A0A4Q2UHE5</accession>
<dbReference type="PANTHER" id="PTHR41386">
    <property type="entry name" value="INTEGRAL MEMBRANE PROTEIN-RELATED"/>
    <property type="match status" value="1"/>
</dbReference>
<dbReference type="InterPro" id="IPR010406">
    <property type="entry name" value="DUF1003"/>
</dbReference>
<organism evidence="2 3">
    <name type="scientific">Spirosoma sordidisoli</name>
    <dbReference type="NCBI Taxonomy" id="2502893"/>
    <lineage>
        <taxon>Bacteria</taxon>
        <taxon>Pseudomonadati</taxon>
        <taxon>Bacteroidota</taxon>
        <taxon>Cytophagia</taxon>
        <taxon>Cytophagales</taxon>
        <taxon>Cytophagaceae</taxon>
        <taxon>Spirosoma</taxon>
    </lineage>
</organism>
<name>A0A4Q2UHE5_9BACT</name>
<dbReference type="RefSeq" id="WP_129606186.1">
    <property type="nucleotide sequence ID" value="NZ_SBLB01000012.1"/>
</dbReference>
<evidence type="ECO:0000256" key="1">
    <source>
        <dbReference type="SAM" id="Phobius"/>
    </source>
</evidence>